<sequence length="122" mass="12848">MSTSTGPAATGVSRLIAALGHSRRGLHETWRSEAAFRQEALLALVVAPAIWLLVPAPLWRALLLVTLGLVFVVELLNTAVEAAIDRIGAERHPLSGKAKDAGSAAVTVSLLLHGAVWACVPW</sequence>
<keyword evidence="5" id="KW-1003">Cell membrane</keyword>
<feature type="binding site" evidence="22">
    <location>
        <position position="33"/>
    </location>
    <ligand>
        <name>ATP</name>
        <dbReference type="ChEBI" id="CHEBI:30616"/>
    </ligand>
</feature>
<dbReference type="GO" id="GO:0005524">
    <property type="term" value="F:ATP binding"/>
    <property type="evidence" value="ECO:0007669"/>
    <property type="project" value="UniProtKB-KW"/>
</dbReference>
<evidence type="ECO:0000256" key="7">
    <source>
        <dbReference type="ARBA" id="ARBA00022519"/>
    </source>
</evidence>
<comment type="function">
    <text evidence="24">Catalyzes the ATP-dependent phosphorylation of sn-l,2-diacylglycerol (DAG) to phosphatidic acid. Involved in the recycling of diacylglycerol produced as a by-product during membrane-derived oligosaccharide (MDO) biosynthesis.</text>
</comment>
<feature type="transmembrane region" description="Helical" evidence="24">
    <location>
        <begin position="40"/>
        <end position="56"/>
    </location>
</feature>
<organism evidence="25 26">
    <name type="scientific">Luteimonas deserti</name>
    <dbReference type="NCBI Taxonomy" id="2752306"/>
    <lineage>
        <taxon>Bacteria</taxon>
        <taxon>Pseudomonadati</taxon>
        <taxon>Pseudomonadota</taxon>
        <taxon>Gammaproteobacteria</taxon>
        <taxon>Lysobacterales</taxon>
        <taxon>Lysobacteraceae</taxon>
        <taxon>Luteimonas</taxon>
    </lineage>
</organism>
<dbReference type="AlphaFoldDB" id="A0A7Z0QNP0"/>
<evidence type="ECO:0000256" key="24">
    <source>
        <dbReference type="RuleBase" id="RU363065"/>
    </source>
</evidence>
<evidence type="ECO:0000256" key="22">
    <source>
        <dbReference type="PIRSR" id="PIRSR600829-3"/>
    </source>
</evidence>
<dbReference type="GO" id="GO:0006654">
    <property type="term" value="P:phosphatidic acid biosynthetic process"/>
    <property type="evidence" value="ECO:0007669"/>
    <property type="project" value="InterPro"/>
</dbReference>
<dbReference type="EMBL" id="JACCJZ010000010">
    <property type="protein sequence ID" value="NYZ61959.1"/>
    <property type="molecule type" value="Genomic_DNA"/>
</dbReference>
<feature type="binding site" evidence="23">
    <location>
        <position position="81"/>
    </location>
    <ligand>
        <name>a divalent metal cation</name>
        <dbReference type="ChEBI" id="CHEBI:60240"/>
    </ligand>
</feature>
<evidence type="ECO:0000256" key="13">
    <source>
        <dbReference type="ARBA" id="ARBA00022840"/>
    </source>
</evidence>
<evidence type="ECO:0000256" key="9">
    <source>
        <dbReference type="ARBA" id="ARBA00022692"/>
    </source>
</evidence>
<dbReference type="InterPro" id="IPR000829">
    <property type="entry name" value="DAGK"/>
</dbReference>
<feature type="binding site" evidence="21">
    <location>
        <position position="74"/>
    </location>
    <ligand>
        <name>substrate</name>
    </ligand>
</feature>
<evidence type="ECO:0000256" key="16">
    <source>
        <dbReference type="ARBA" id="ARBA00023098"/>
    </source>
</evidence>
<evidence type="ECO:0000256" key="4">
    <source>
        <dbReference type="ARBA" id="ARBA00017575"/>
    </source>
</evidence>
<evidence type="ECO:0000256" key="11">
    <source>
        <dbReference type="ARBA" id="ARBA00022741"/>
    </source>
</evidence>
<keyword evidence="8 24" id="KW-0808">Transferase</keyword>
<evidence type="ECO:0000256" key="3">
    <source>
        <dbReference type="ARBA" id="ARBA00012133"/>
    </source>
</evidence>
<dbReference type="PANTHER" id="PTHR34299">
    <property type="entry name" value="DIACYLGLYCEROL KINASE"/>
    <property type="match status" value="1"/>
</dbReference>
<feature type="binding site" evidence="21">
    <location>
        <position position="60"/>
    </location>
    <ligand>
        <name>substrate</name>
    </ligand>
</feature>
<keyword evidence="16 24" id="KW-0443">Lipid metabolism</keyword>
<comment type="catalytic activity">
    <reaction evidence="24">
        <text>a 1,2-diacyl-sn-glycerol + ATP = a 1,2-diacyl-sn-glycero-3-phosphate + ADP + H(+)</text>
        <dbReference type="Rhea" id="RHEA:10272"/>
        <dbReference type="ChEBI" id="CHEBI:15378"/>
        <dbReference type="ChEBI" id="CHEBI:17815"/>
        <dbReference type="ChEBI" id="CHEBI:30616"/>
        <dbReference type="ChEBI" id="CHEBI:58608"/>
        <dbReference type="ChEBI" id="CHEBI:456216"/>
        <dbReference type="EC" id="2.7.1.107"/>
    </reaction>
</comment>
<evidence type="ECO:0000256" key="19">
    <source>
        <dbReference type="ARBA" id="ARBA00023264"/>
    </source>
</evidence>
<keyword evidence="10 23" id="KW-0479">Metal-binding</keyword>
<dbReference type="GO" id="GO:0004143">
    <property type="term" value="F:ATP-dependent diacylglycerol kinase activity"/>
    <property type="evidence" value="ECO:0007669"/>
    <property type="project" value="UniProtKB-EC"/>
</dbReference>
<comment type="caution">
    <text evidence="24">Lacks conserved residue(s) required for the propagation of feature annotation.</text>
</comment>
<feature type="binding site" evidence="23">
    <location>
        <position position="33"/>
    </location>
    <ligand>
        <name>a divalent metal cation</name>
        <dbReference type="ChEBI" id="CHEBI:60240"/>
    </ligand>
</feature>
<dbReference type="Proteomes" id="UP000589896">
    <property type="component" value="Unassembled WGS sequence"/>
</dbReference>
<dbReference type="PANTHER" id="PTHR34299:SF1">
    <property type="entry name" value="DIACYLGLYCEROL KINASE"/>
    <property type="match status" value="1"/>
</dbReference>
<dbReference type="CDD" id="cd14264">
    <property type="entry name" value="DAGK_IM"/>
    <property type="match status" value="1"/>
</dbReference>
<feature type="binding site" evidence="22">
    <location>
        <position position="81"/>
    </location>
    <ligand>
        <name>ATP</name>
        <dbReference type="ChEBI" id="CHEBI:30616"/>
    </ligand>
</feature>
<protein>
    <recommendedName>
        <fullName evidence="4 24">Diacylglycerol kinase</fullName>
        <ecNumber evidence="3 24">2.7.1.107</ecNumber>
    </recommendedName>
</protein>
<comment type="similarity">
    <text evidence="2 24">Belongs to the bacterial diacylglycerol kinase family.</text>
</comment>
<accession>A0A7Z0QNP0</accession>
<evidence type="ECO:0000256" key="1">
    <source>
        <dbReference type="ARBA" id="ARBA00004429"/>
    </source>
</evidence>
<evidence type="ECO:0000256" key="15">
    <source>
        <dbReference type="ARBA" id="ARBA00022989"/>
    </source>
</evidence>
<feature type="binding site" evidence="21">
    <location>
        <position position="103"/>
    </location>
    <ligand>
        <name>substrate</name>
    </ligand>
</feature>
<keyword evidence="14 23" id="KW-0460">Magnesium</keyword>
<dbReference type="GO" id="GO:0046872">
    <property type="term" value="F:metal ion binding"/>
    <property type="evidence" value="ECO:0007669"/>
    <property type="project" value="UniProtKB-KW"/>
</dbReference>
<keyword evidence="26" id="KW-1185">Reference proteome</keyword>
<comment type="cofactor">
    <cofactor evidence="23">
        <name>Mg(2+)</name>
        <dbReference type="ChEBI" id="CHEBI:18420"/>
    </cofactor>
    <text evidence="23">Mn(2+), Zn(2+), Cd(2+) and Co(2+) support activity to lesser extents.</text>
</comment>
<evidence type="ECO:0000313" key="26">
    <source>
        <dbReference type="Proteomes" id="UP000589896"/>
    </source>
</evidence>
<keyword evidence="17 24" id="KW-0472">Membrane</keyword>
<evidence type="ECO:0000256" key="21">
    <source>
        <dbReference type="PIRSR" id="PIRSR600829-2"/>
    </source>
</evidence>
<evidence type="ECO:0000256" key="6">
    <source>
        <dbReference type="ARBA" id="ARBA00022516"/>
    </source>
</evidence>
<evidence type="ECO:0000256" key="20">
    <source>
        <dbReference type="PIRSR" id="PIRSR600829-1"/>
    </source>
</evidence>
<proteinExistence type="inferred from homology"/>
<evidence type="ECO:0000256" key="8">
    <source>
        <dbReference type="ARBA" id="ARBA00022679"/>
    </source>
</evidence>
<dbReference type="GO" id="GO:0005886">
    <property type="term" value="C:plasma membrane"/>
    <property type="evidence" value="ECO:0007669"/>
    <property type="project" value="UniProtKB-SubCell"/>
</dbReference>
<feature type="binding site" evidence="21">
    <location>
        <position position="14"/>
    </location>
    <ligand>
        <name>substrate</name>
    </ligand>
</feature>
<keyword evidence="6" id="KW-0444">Lipid biosynthesis</keyword>
<comment type="caution">
    <text evidence="25">The sequence shown here is derived from an EMBL/GenBank/DDBJ whole genome shotgun (WGS) entry which is preliminary data.</text>
</comment>
<dbReference type="InterPro" id="IPR033718">
    <property type="entry name" value="DAGK_prok"/>
</dbReference>
<keyword evidence="19 24" id="KW-1208">Phospholipid metabolism</keyword>
<keyword evidence="7 24" id="KW-0997">Cell inner membrane</keyword>
<evidence type="ECO:0000313" key="25">
    <source>
        <dbReference type="EMBL" id="NYZ61959.1"/>
    </source>
</evidence>
<dbReference type="Gene3D" id="1.10.287.3610">
    <property type="match status" value="1"/>
</dbReference>
<feature type="binding site" evidence="22">
    <location>
        <begin position="99"/>
        <end position="100"/>
    </location>
    <ligand>
        <name>ATP</name>
        <dbReference type="ChEBI" id="CHEBI:30616"/>
    </ligand>
</feature>
<evidence type="ECO:0000256" key="5">
    <source>
        <dbReference type="ARBA" id="ARBA00022475"/>
    </source>
</evidence>
<keyword evidence="15 24" id="KW-1133">Transmembrane helix</keyword>
<reference evidence="25 26" key="1">
    <citation type="submission" date="2020-07" db="EMBL/GenBank/DDBJ databases">
        <title>isolation of Luteimonas sp. SJ-16.</title>
        <authorList>
            <person name="Huang X.-X."/>
            <person name="Xu L."/>
            <person name="Sun J.-Q."/>
        </authorList>
    </citation>
    <scope>NUCLEOTIDE SEQUENCE [LARGE SCALE GENOMIC DNA]</scope>
    <source>
        <strain evidence="25 26">SJ-16</strain>
    </source>
</reference>
<keyword evidence="13 22" id="KW-0067">ATP-binding</keyword>
<keyword evidence="12 24" id="KW-0418">Kinase</keyword>
<keyword evidence="18" id="KW-0594">Phospholipid biosynthesis</keyword>
<evidence type="ECO:0000256" key="17">
    <source>
        <dbReference type="ARBA" id="ARBA00023136"/>
    </source>
</evidence>
<feature type="binding site" evidence="22">
    <location>
        <begin position="90"/>
        <end position="92"/>
    </location>
    <ligand>
        <name>ATP</name>
        <dbReference type="ChEBI" id="CHEBI:30616"/>
    </ligand>
</feature>
<feature type="binding site" evidence="21">
    <location>
        <begin position="35"/>
        <end position="39"/>
    </location>
    <ligand>
        <name>substrate</name>
    </ligand>
</feature>
<evidence type="ECO:0000256" key="14">
    <source>
        <dbReference type="ARBA" id="ARBA00022842"/>
    </source>
</evidence>
<name>A0A7Z0QNP0_9GAMM</name>
<evidence type="ECO:0000256" key="2">
    <source>
        <dbReference type="ARBA" id="ARBA00005967"/>
    </source>
</evidence>
<evidence type="ECO:0000256" key="18">
    <source>
        <dbReference type="ARBA" id="ARBA00023209"/>
    </source>
</evidence>
<feature type="active site" description="Proton acceptor" evidence="20">
    <location>
        <position position="74"/>
    </location>
</feature>
<dbReference type="EC" id="2.7.1.107" evidence="3 24"/>
<keyword evidence="11 22" id="KW-0547">Nucleotide-binding</keyword>
<dbReference type="InterPro" id="IPR036945">
    <property type="entry name" value="DAGK_sf"/>
</dbReference>
<keyword evidence="9 24" id="KW-0812">Transmembrane</keyword>
<evidence type="ECO:0000256" key="23">
    <source>
        <dbReference type="PIRSR" id="PIRSR600829-4"/>
    </source>
</evidence>
<comment type="subcellular location">
    <subcellularLocation>
        <location evidence="1 24">Cell inner membrane</location>
        <topology evidence="1 24">Multi-pass membrane protein</topology>
    </subcellularLocation>
</comment>
<dbReference type="Pfam" id="PF01219">
    <property type="entry name" value="DAGK_prokar"/>
    <property type="match status" value="1"/>
</dbReference>
<evidence type="ECO:0000256" key="10">
    <source>
        <dbReference type="ARBA" id="ARBA00022723"/>
    </source>
</evidence>
<feature type="binding site" evidence="22">
    <location>
        <position position="14"/>
    </location>
    <ligand>
        <name>ATP</name>
        <dbReference type="ChEBI" id="CHEBI:30616"/>
    </ligand>
</feature>
<gene>
    <name evidence="25" type="ORF">H0E82_04160</name>
</gene>
<evidence type="ECO:0000256" key="12">
    <source>
        <dbReference type="ARBA" id="ARBA00022777"/>
    </source>
</evidence>